<dbReference type="GO" id="GO:0009073">
    <property type="term" value="P:aromatic amino acid family biosynthetic process"/>
    <property type="evidence" value="ECO:0007669"/>
    <property type="project" value="UniProtKB-KW"/>
</dbReference>
<dbReference type="GO" id="GO:0008652">
    <property type="term" value="P:amino acid biosynthetic process"/>
    <property type="evidence" value="ECO:0007669"/>
    <property type="project" value="UniProtKB-KW"/>
</dbReference>
<comment type="function">
    <text evidence="5">Involved in the third step of the chorismate pathway, which leads to the biosynthesis of aromatic amino acids. Catalyzes the cis-dehydration of 3-dehydroquinate (DHQ) and introduces the first double bond of the aromatic ring to yield 3-dehydroshikimate.</text>
</comment>
<dbReference type="Pfam" id="PF01487">
    <property type="entry name" value="DHquinase_I"/>
    <property type="match status" value="1"/>
</dbReference>
<dbReference type="InterPro" id="IPR001381">
    <property type="entry name" value="DHquinase_I"/>
</dbReference>
<dbReference type="EMBL" id="CP106878">
    <property type="protein sequence ID" value="WAA08806.1"/>
    <property type="molecule type" value="Genomic_DNA"/>
</dbReference>
<dbReference type="InterPro" id="IPR013785">
    <property type="entry name" value="Aldolase_TIM"/>
</dbReference>
<keyword evidence="7" id="KW-1185">Reference proteome</keyword>
<comment type="similarity">
    <text evidence="5">Belongs to the type-I 3-dehydroquinase family.</text>
</comment>
<dbReference type="HAMAP" id="MF_00214">
    <property type="entry name" value="AroD"/>
    <property type="match status" value="1"/>
</dbReference>
<dbReference type="InterPro" id="IPR018508">
    <property type="entry name" value="3-dehydroquinate_DH_AS"/>
</dbReference>
<feature type="binding site" evidence="5">
    <location>
        <position position="236"/>
    </location>
    <ligand>
        <name>3-dehydroquinate</name>
        <dbReference type="ChEBI" id="CHEBI:32364"/>
    </ligand>
</feature>
<dbReference type="Gene3D" id="3.20.20.70">
    <property type="entry name" value="Aldolase class I"/>
    <property type="match status" value="1"/>
</dbReference>
<evidence type="ECO:0000313" key="6">
    <source>
        <dbReference type="EMBL" id="WAA08806.1"/>
    </source>
</evidence>
<dbReference type="GO" id="GO:0046279">
    <property type="term" value="P:3,4-dihydroxybenzoate biosynthetic process"/>
    <property type="evidence" value="ECO:0007669"/>
    <property type="project" value="TreeGrafter"/>
</dbReference>
<keyword evidence="3 5" id="KW-0456">Lyase</keyword>
<dbReference type="CDD" id="cd00502">
    <property type="entry name" value="DHQase_I"/>
    <property type="match status" value="1"/>
</dbReference>
<dbReference type="EC" id="4.2.1.10" evidence="5"/>
<sequence>MKSIEIGNLTIGEGLPKIIIPLTGKTEAELLHEISKVRDLKPDMIEWRADLFEKVGDFLAVRQLLDELRSALDQIPLLFTFRTKEEGGEGDVPFPDYIQLLKEMIRSQKIDLVDIELETAKPMMMDLVNLAEKYGIYVVMSHHNFRNTPPRDEIIKRLQTMEQLGAHISKIAVMPKDVNDVITLVEASWIMKTKYATRPFIAISMGKTGMLSRLGAGIFGSCATFAAGISPSAPGQIPICELRSVLDVLHRE</sequence>
<dbReference type="KEGG" id="faf:OE104_09285"/>
<dbReference type="GO" id="GO:0009423">
    <property type="term" value="P:chorismate biosynthetic process"/>
    <property type="evidence" value="ECO:0007669"/>
    <property type="project" value="UniProtKB-UniRule"/>
</dbReference>
<evidence type="ECO:0000256" key="4">
    <source>
        <dbReference type="ARBA" id="ARBA00023270"/>
    </source>
</evidence>
<proteinExistence type="inferred from homology"/>
<dbReference type="Proteomes" id="UP001164718">
    <property type="component" value="Chromosome"/>
</dbReference>
<keyword evidence="2 5" id="KW-0057">Aromatic amino acid biosynthesis</keyword>
<keyword evidence="4 5" id="KW-0704">Schiff base</keyword>
<keyword evidence="5" id="KW-0028">Amino-acid biosynthesis</keyword>
<feature type="active site" description="Proton donor/acceptor" evidence="5">
    <location>
        <position position="143"/>
    </location>
</feature>
<dbReference type="PANTHER" id="PTHR43699">
    <property type="entry name" value="3-DEHYDROQUINATE DEHYDRATASE"/>
    <property type="match status" value="1"/>
</dbReference>
<comment type="subunit">
    <text evidence="5">Homodimer.</text>
</comment>
<dbReference type="PROSITE" id="PS01028">
    <property type="entry name" value="DEHYDROQUINASE_I"/>
    <property type="match status" value="1"/>
</dbReference>
<evidence type="ECO:0000256" key="1">
    <source>
        <dbReference type="ARBA" id="ARBA00001864"/>
    </source>
</evidence>
<comment type="pathway">
    <text evidence="5">Metabolic intermediate biosynthesis; chorismate biosynthesis; chorismate from D-erythrose 4-phosphate and phosphoenolpyruvate: step 3/7.</text>
</comment>
<evidence type="ECO:0000313" key="7">
    <source>
        <dbReference type="Proteomes" id="UP001164718"/>
    </source>
</evidence>
<dbReference type="SUPFAM" id="SSF51569">
    <property type="entry name" value="Aldolase"/>
    <property type="match status" value="1"/>
</dbReference>
<dbReference type="InterPro" id="IPR050146">
    <property type="entry name" value="Type-I_3-dehydroquinase"/>
</dbReference>
<dbReference type="NCBIfam" id="TIGR01093">
    <property type="entry name" value="aroD"/>
    <property type="match status" value="1"/>
</dbReference>
<dbReference type="FunFam" id="3.20.20.70:FF:000047">
    <property type="entry name" value="3-dehydroquinate dehydratase"/>
    <property type="match status" value="1"/>
</dbReference>
<comment type="catalytic activity">
    <reaction evidence="1 5">
        <text>3-dehydroquinate = 3-dehydroshikimate + H2O</text>
        <dbReference type="Rhea" id="RHEA:21096"/>
        <dbReference type="ChEBI" id="CHEBI:15377"/>
        <dbReference type="ChEBI" id="CHEBI:16630"/>
        <dbReference type="ChEBI" id="CHEBI:32364"/>
        <dbReference type="EC" id="4.2.1.10"/>
    </reaction>
</comment>
<evidence type="ECO:0000256" key="5">
    <source>
        <dbReference type="HAMAP-Rule" id="MF_00214"/>
    </source>
</evidence>
<gene>
    <name evidence="5 6" type="primary">aroD</name>
    <name evidence="6" type="ORF">OE104_09285</name>
</gene>
<feature type="binding site" evidence="5">
    <location>
        <begin position="46"/>
        <end position="48"/>
    </location>
    <ligand>
        <name>3-dehydroquinate</name>
        <dbReference type="ChEBI" id="CHEBI:32364"/>
    </ligand>
</feature>
<accession>A0A9E8RUX1</accession>
<comment type="caution">
    <text evidence="5">Lacks conserved residue(s) required for the propagation of feature annotation.</text>
</comment>
<organism evidence="6 7">
    <name type="scientific">Fervidibacillus albus</name>
    <dbReference type="NCBI Taxonomy" id="2980026"/>
    <lineage>
        <taxon>Bacteria</taxon>
        <taxon>Bacillati</taxon>
        <taxon>Bacillota</taxon>
        <taxon>Bacilli</taxon>
        <taxon>Bacillales</taxon>
        <taxon>Bacillaceae</taxon>
        <taxon>Fervidibacillus</taxon>
    </lineage>
</organism>
<dbReference type="PANTHER" id="PTHR43699:SF1">
    <property type="entry name" value="3-DEHYDROQUINATE DEHYDRATASE"/>
    <property type="match status" value="1"/>
</dbReference>
<feature type="binding site" evidence="5">
    <location>
        <position position="213"/>
    </location>
    <ligand>
        <name>3-dehydroquinate</name>
        <dbReference type="ChEBI" id="CHEBI:32364"/>
    </ligand>
</feature>
<dbReference type="AlphaFoldDB" id="A0A9E8RUX1"/>
<evidence type="ECO:0000256" key="3">
    <source>
        <dbReference type="ARBA" id="ARBA00023239"/>
    </source>
</evidence>
<feature type="active site" description="Schiff-base intermediate with substrate" evidence="5">
    <location>
        <position position="170"/>
    </location>
</feature>
<name>A0A9E8RUX1_9BACI</name>
<evidence type="ECO:0000256" key="2">
    <source>
        <dbReference type="ARBA" id="ARBA00023141"/>
    </source>
</evidence>
<dbReference type="RefSeq" id="WP_275416588.1">
    <property type="nucleotide sequence ID" value="NZ_CP106878.1"/>
</dbReference>
<reference evidence="6" key="1">
    <citation type="submission" date="2022-09" db="EMBL/GenBank/DDBJ databases">
        <title>Complete Genomes of Fervidibacillus albus and Fervidibacillus halotolerans isolated from tidal flat sediments.</title>
        <authorList>
            <person name="Kwon K.K."/>
            <person name="Yang S.-H."/>
            <person name="Park M.J."/>
            <person name="Oh H.-M."/>
        </authorList>
    </citation>
    <scope>NUCLEOTIDE SEQUENCE</scope>
    <source>
        <strain evidence="6">MEBiC13591</strain>
    </source>
</reference>
<dbReference type="GO" id="GO:0003855">
    <property type="term" value="F:3-dehydroquinate dehydratase activity"/>
    <property type="evidence" value="ECO:0007669"/>
    <property type="project" value="UniProtKB-UniRule"/>
</dbReference>
<feature type="binding site" evidence="5">
    <location>
        <position position="232"/>
    </location>
    <ligand>
        <name>3-dehydroquinate</name>
        <dbReference type="ChEBI" id="CHEBI:32364"/>
    </ligand>
</feature>
<feature type="binding site" evidence="5">
    <location>
        <position position="82"/>
    </location>
    <ligand>
        <name>3-dehydroquinate</name>
        <dbReference type="ChEBI" id="CHEBI:32364"/>
    </ligand>
</feature>
<protein>
    <recommendedName>
        <fullName evidence="5">3-dehydroquinate dehydratase</fullName>
        <shortName evidence="5">3-dehydroquinase</shortName>
        <ecNumber evidence="5">4.2.1.10</ecNumber>
    </recommendedName>
    <alternativeName>
        <fullName evidence="5">Type I DHQase</fullName>
    </alternativeName>
    <alternativeName>
        <fullName evidence="5">Type I dehydroquinase</fullName>
        <shortName evidence="5">DHQ1</shortName>
    </alternativeName>
</protein>